<keyword evidence="1" id="KW-1185">Reference proteome</keyword>
<name>A0A1U8QAA1_NELNU</name>
<accession>A0A1U8QAA1</accession>
<protein>
    <submittedName>
        <fullName evidence="2">Uncharacterized protein LOC109115703</fullName>
    </submittedName>
</protein>
<evidence type="ECO:0000313" key="2">
    <source>
        <dbReference type="RefSeq" id="XP_019055502.1"/>
    </source>
</evidence>
<dbReference type="KEGG" id="nnu:109115703"/>
<reference evidence="2" key="1">
    <citation type="submission" date="2025-08" db="UniProtKB">
        <authorList>
            <consortium name="RefSeq"/>
        </authorList>
    </citation>
    <scope>IDENTIFICATION</scope>
</reference>
<dbReference type="RefSeq" id="XP_019055502.1">
    <property type="nucleotide sequence ID" value="XM_019199957.1"/>
</dbReference>
<organism evidence="1 2">
    <name type="scientific">Nelumbo nucifera</name>
    <name type="common">Sacred lotus</name>
    <dbReference type="NCBI Taxonomy" id="4432"/>
    <lineage>
        <taxon>Eukaryota</taxon>
        <taxon>Viridiplantae</taxon>
        <taxon>Streptophyta</taxon>
        <taxon>Embryophyta</taxon>
        <taxon>Tracheophyta</taxon>
        <taxon>Spermatophyta</taxon>
        <taxon>Magnoliopsida</taxon>
        <taxon>Proteales</taxon>
        <taxon>Nelumbonaceae</taxon>
        <taxon>Nelumbo</taxon>
    </lineage>
</organism>
<evidence type="ECO:0000313" key="1">
    <source>
        <dbReference type="Proteomes" id="UP000189703"/>
    </source>
</evidence>
<dbReference type="AlphaFoldDB" id="A0A1U8QAA1"/>
<dbReference type="GeneID" id="109115703"/>
<gene>
    <name evidence="2" type="primary">LOC109115703</name>
</gene>
<sequence length="121" mass="13978">MEPSKNTLTSTISFSPNLSYISPCSVSPSNPQSFVPYPSRRRYLRRIGPFEDELSHELSQHFFHERGVQLSRHLYKWDLSMPWSTQLPFLKQGIFESKSVGGRISFVISSIYGNFSWTKIS</sequence>
<proteinExistence type="predicted"/>
<dbReference type="InParanoid" id="A0A1U8QAA1"/>
<dbReference type="Proteomes" id="UP000189703">
    <property type="component" value="Unplaced"/>
</dbReference>